<dbReference type="GO" id="GO:0003700">
    <property type="term" value="F:DNA-binding transcription factor activity"/>
    <property type="evidence" value="ECO:0007669"/>
    <property type="project" value="InterPro"/>
</dbReference>
<gene>
    <name evidence="6" type="primary">gltC_3</name>
    <name evidence="6" type="ORF">IBLFYP30_02230</name>
</gene>
<evidence type="ECO:0000256" key="3">
    <source>
        <dbReference type="ARBA" id="ARBA00023125"/>
    </source>
</evidence>
<dbReference type="AlphaFoldDB" id="A0A6N3DL00"/>
<reference evidence="6" key="1">
    <citation type="submission" date="2019-11" db="EMBL/GenBank/DDBJ databases">
        <authorList>
            <person name="Feng L."/>
        </authorList>
    </citation>
    <scope>NUCLEOTIDE SEQUENCE</scope>
    <source>
        <strain evidence="6">IbartlettiiLFYP30</strain>
    </source>
</reference>
<evidence type="ECO:0000256" key="4">
    <source>
        <dbReference type="ARBA" id="ARBA00023163"/>
    </source>
</evidence>
<dbReference type="RefSeq" id="WP_156530991.1">
    <property type="nucleotide sequence ID" value="NZ_CACRUE010000033.1"/>
</dbReference>
<dbReference type="Pfam" id="PF03466">
    <property type="entry name" value="LysR_substrate"/>
    <property type="match status" value="1"/>
</dbReference>
<keyword evidence="2" id="KW-0805">Transcription regulation</keyword>
<evidence type="ECO:0000259" key="5">
    <source>
        <dbReference type="PROSITE" id="PS50931"/>
    </source>
</evidence>
<keyword evidence="3" id="KW-0238">DNA-binding</keyword>
<dbReference type="PRINTS" id="PR00039">
    <property type="entry name" value="HTHLYSR"/>
</dbReference>
<feature type="domain" description="HTH lysR-type" evidence="5">
    <location>
        <begin position="1"/>
        <end position="58"/>
    </location>
</feature>
<dbReference type="SUPFAM" id="SSF46785">
    <property type="entry name" value="Winged helix' DNA-binding domain"/>
    <property type="match status" value="1"/>
</dbReference>
<dbReference type="PANTHER" id="PTHR30126">
    <property type="entry name" value="HTH-TYPE TRANSCRIPTIONAL REGULATOR"/>
    <property type="match status" value="1"/>
</dbReference>
<sequence>MNLNQLYYFKTVAKLQHFRQAANELNVSQPSLSLAISNLEKDLGTYLFERQGRNVTLTKYGKLYLEYVEEALSILEVGEKKLRQITSETEGHIDIAYIYPLAPYFIPKKVRSFLELEKNKDITFSFRQGITSDLIKGLKDSKYDVVFCSYVENEEDIVFDLLFKDELILIVPIGHPLSKAESIDLKDIASYPVVVYDKNTALGKITKDIFKKVGINPKVICEGEDENGIYGLVSEGFGVAVVADIVNYDNFNIKKIKINNSGCDRCIYMAYKKNTYQVPAVKKFIKYINDTSKDIFINDK</sequence>
<dbReference type="InterPro" id="IPR000847">
    <property type="entry name" value="LysR_HTH_N"/>
</dbReference>
<comment type="similarity">
    <text evidence="1">Belongs to the LysR transcriptional regulatory family.</text>
</comment>
<dbReference type="GO" id="GO:0000976">
    <property type="term" value="F:transcription cis-regulatory region binding"/>
    <property type="evidence" value="ECO:0007669"/>
    <property type="project" value="TreeGrafter"/>
</dbReference>
<evidence type="ECO:0000256" key="2">
    <source>
        <dbReference type="ARBA" id="ARBA00023015"/>
    </source>
</evidence>
<protein>
    <submittedName>
        <fullName evidence="6">HTH-type transcriptional regulator GltC</fullName>
    </submittedName>
</protein>
<proteinExistence type="inferred from homology"/>
<dbReference type="EMBL" id="CACRUE010000033">
    <property type="protein sequence ID" value="VYU28018.1"/>
    <property type="molecule type" value="Genomic_DNA"/>
</dbReference>
<dbReference type="FunFam" id="1.10.10.10:FF:000001">
    <property type="entry name" value="LysR family transcriptional regulator"/>
    <property type="match status" value="1"/>
</dbReference>
<dbReference type="PROSITE" id="PS50931">
    <property type="entry name" value="HTH_LYSR"/>
    <property type="match status" value="1"/>
</dbReference>
<evidence type="ECO:0000256" key="1">
    <source>
        <dbReference type="ARBA" id="ARBA00009437"/>
    </source>
</evidence>
<dbReference type="SUPFAM" id="SSF53850">
    <property type="entry name" value="Periplasmic binding protein-like II"/>
    <property type="match status" value="1"/>
</dbReference>
<accession>A0A6N3DL00</accession>
<dbReference type="Pfam" id="PF00126">
    <property type="entry name" value="HTH_1"/>
    <property type="match status" value="1"/>
</dbReference>
<keyword evidence="4" id="KW-0804">Transcription</keyword>
<evidence type="ECO:0000313" key="6">
    <source>
        <dbReference type="EMBL" id="VYU28018.1"/>
    </source>
</evidence>
<dbReference type="PANTHER" id="PTHR30126:SF39">
    <property type="entry name" value="HTH-TYPE TRANSCRIPTIONAL REGULATOR CYSL"/>
    <property type="match status" value="1"/>
</dbReference>
<dbReference type="InterPro" id="IPR005119">
    <property type="entry name" value="LysR_subst-bd"/>
</dbReference>
<name>A0A6N3DL00_9FIRM</name>
<dbReference type="Gene3D" id="1.10.10.10">
    <property type="entry name" value="Winged helix-like DNA-binding domain superfamily/Winged helix DNA-binding domain"/>
    <property type="match status" value="1"/>
</dbReference>
<dbReference type="InterPro" id="IPR036388">
    <property type="entry name" value="WH-like_DNA-bd_sf"/>
</dbReference>
<dbReference type="InterPro" id="IPR036390">
    <property type="entry name" value="WH_DNA-bd_sf"/>
</dbReference>
<dbReference type="Gene3D" id="3.40.190.290">
    <property type="match status" value="1"/>
</dbReference>
<organism evidence="6">
    <name type="scientific">Intestinibacter bartlettii</name>
    <dbReference type="NCBI Taxonomy" id="261299"/>
    <lineage>
        <taxon>Bacteria</taxon>
        <taxon>Bacillati</taxon>
        <taxon>Bacillota</taxon>
        <taxon>Clostridia</taxon>
        <taxon>Peptostreptococcales</taxon>
        <taxon>Peptostreptococcaceae</taxon>
        <taxon>Intestinibacter</taxon>
    </lineage>
</organism>